<name>A0ABX3A5X2_9GAMM</name>
<dbReference type="EMBL" id="MDTU01000002">
    <property type="protein sequence ID" value="ODN41504.1"/>
    <property type="molecule type" value="Genomic_DNA"/>
</dbReference>
<protein>
    <submittedName>
        <fullName evidence="1">Uncharacterized protein</fullName>
    </submittedName>
</protein>
<gene>
    <name evidence="1" type="ORF">BGC07_15460</name>
</gene>
<evidence type="ECO:0000313" key="1">
    <source>
        <dbReference type="EMBL" id="ODN41504.1"/>
    </source>
</evidence>
<dbReference type="Proteomes" id="UP000094329">
    <property type="component" value="Unassembled WGS sequence"/>
</dbReference>
<proteinExistence type="predicted"/>
<accession>A0ABX3A5X2</accession>
<keyword evidence="2" id="KW-1185">Reference proteome</keyword>
<reference evidence="1 2" key="1">
    <citation type="submission" date="2016-08" db="EMBL/GenBank/DDBJ databases">
        <title>Draft genome sequence of Candidatus Piscirickettsia litoralis, from seawater.</title>
        <authorList>
            <person name="Wan X."/>
            <person name="Lee A.J."/>
            <person name="Hou S."/>
            <person name="Donachie S.P."/>
        </authorList>
    </citation>
    <scope>NUCLEOTIDE SEQUENCE [LARGE SCALE GENOMIC DNA]</scope>
    <source>
        <strain evidence="1 2">Y2</strain>
    </source>
</reference>
<dbReference type="RefSeq" id="WP_069313969.1">
    <property type="nucleotide sequence ID" value="NZ_MDTU01000002.1"/>
</dbReference>
<comment type="caution">
    <text evidence="1">The sequence shown here is derived from an EMBL/GenBank/DDBJ whole genome shotgun (WGS) entry which is preliminary data.</text>
</comment>
<sequence>MNVKQDFLNYVKNHSLEVVIDDGVHRHLRFTNDGSLTHHFTITTSPQHLCVGGDFGTYVFRSHEDMFDFFRGGVDINPHYWSEKLVSNSVFVGYKKFSVEEFEKSVTEYFNGHEFDSEDEKQEVWEEIERQIFRCDDEHSASCAIREFESSYDFNFYSFYGNFLTIYETIFNLFACNFIHYFKV</sequence>
<evidence type="ECO:0000313" key="2">
    <source>
        <dbReference type="Proteomes" id="UP000094329"/>
    </source>
</evidence>
<organism evidence="1 2">
    <name type="scientific">Piscirickettsia litoralis</name>
    <dbReference type="NCBI Taxonomy" id="1891921"/>
    <lineage>
        <taxon>Bacteria</taxon>
        <taxon>Pseudomonadati</taxon>
        <taxon>Pseudomonadota</taxon>
        <taxon>Gammaproteobacteria</taxon>
        <taxon>Thiotrichales</taxon>
        <taxon>Piscirickettsiaceae</taxon>
        <taxon>Piscirickettsia</taxon>
    </lineage>
</organism>